<accession>A0A926QHT8</accession>
<sequence length="134" mass="14418">MTLALTEINYWAVLVGAIFYMIFGALYFSPMLFGGSWTRLNNVKEGHMSNPLIYVASTGVAFLSSFLMAILIQGTGASGLLAGLVVGLVVALIVTLVYLKNAAFGLMSRKVFAIAFGDHILSFIVLGILHAVWK</sequence>
<feature type="transmembrane region" description="Helical" evidence="1">
    <location>
        <begin position="52"/>
        <end position="72"/>
    </location>
</feature>
<dbReference type="Proteomes" id="UP000650466">
    <property type="component" value="Unassembled WGS sequence"/>
</dbReference>
<dbReference type="RefSeq" id="WP_188173681.1">
    <property type="nucleotide sequence ID" value="NZ_JACVVD010000002.1"/>
</dbReference>
<feature type="transmembrane region" description="Helical" evidence="1">
    <location>
        <begin position="78"/>
        <end position="99"/>
    </location>
</feature>
<name>A0A926QHT8_9BACL</name>
<dbReference type="AlphaFoldDB" id="A0A926QHT8"/>
<protein>
    <submittedName>
        <fullName evidence="2">DUF1761 domain-containing protein</fullName>
    </submittedName>
</protein>
<dbReference type="EMBL" id="JACVVD010000002">
    <property type="protein sequence ID" value="MBD0379901.1"/>
    <property type="molecule type" value="Genomic_DNA"/>
</dbReference>
<keyword evidence="1" id="KW-0812">Transmembrane</keyword>
<comment type="caution">
    <text evidence="2">The sequence shown here is derived from an EMBL/GenBank/DDBJ whole genome shotgun (WGS) entry which is preliminary data.</text>
</comment>
<proteinExistence type="predicted"/>
<gene>
    <name evidence="2" type="ORF">ICC18_07230</name>
</gene>
<reference evidence="2" key="1">
    <citation type="submission" date="2020-09" db="EMBL/GenBank/DDBJ databases">
        <title>Draft Genome Sequence of Paenibacillus sp. WST5.</title>
        <authorList>
            <person name="Bao Z."/>
        </authorList>
    </citation>
    <scope>NUCLEOTIDE SEQUENCE</scope>
    <source>
        <strain evidence="2">WST5</strain>
    </source>
</reference>
<keyword evidence="3" id="KW-1185">Reference proteome</keyword>
<feature type="transmembrane region" description="Helical" evidence="1">
    <location>
        <begin position="111"/>
        <end position="133"/>
    </location>
</feature>
<dbReference type="Pfam" id="PF08570">
    <property type="entry name" value="DUF1761"/>
    <property type="match status" value="1"/>
</dbReference>
<feature type="transmembrane region" description="Helical" evidence="1">
    <location>
        <begin position="12"/>
        <end position="32"/>
    </location>
</feature>
<organism evidence="2 3">
    <name type="scientific">Paenibacillus sedimenti</name>
    <dbReference type="NCBI Taxonomy" id="2770274"/>
    <lineage>
        <taxon>Bacteria</taxon>
        <taxon>Bacillati</taxon>
        <taxon>Bacillota</taxon>
        <taxon>Bacilli</taxon>
        <taxon>Bacillales</taxon>
        <taxon>Paenibacillaceae</taxon>
        <taxon>Paenibacillus</taxon>
    </lineage>
</organism>
<keyword evidence="1" id="KW-1133">Transmembrane helix</keyword>
<evidence type="ECO:0000256" key="1">
    <source>
        <dbReference type="SAM" id="Phobius"/>
    </source>
</evidence>
<keyword evidence="1" id="KW-0472">Membrane</keyword>
<evidence type="ECO:0000313" key="3">
    <source>
        <dbReference type="Proteomes" id="UP000650466"/>
    </source>
</evidence>
<evidence type="ECO:0000313" key="2">
    <source>
        <dbReference type="EMBL" id="MBD0379901.1"/>
    </source>
</evidence>
<dbReference type="InterPro" id="IPR013879">
    <property type="entry name" value="DUF1761"/>
</dbReference>